<dbReference type="RefSeq" id="WP_377941477.1">
    <property type="nucleotide sequence ID" value="NZ_JBHUCX010000013.1"/>
</dbReference>
<sequence>MPSDSSMGQEIRLFYEAVCQYYPEENSVEQGVSVIPTGVAFLTTAKDWWQARCADGDATVGKSPLW</sequence>
<reference evidence="2" key="1">
    <citation type="journal article" date="2019" name="Int. J. Syst. Evol. Microbiol.">
        <title>The Global Catalogue of Microorganisms (GCM) 10K type strain sequencing project: providing services to taxonomists for standard genome sequencing and annotation.</title>
        <authorList>
            <consortium name="The Broad Institute Genomics Platform"/>
            <consortium name="The Broad Institute Genome Sequencing Center for Infectious Disease"/>
            <person name="Wu L."/>
            <person name="Ma J."/>
        </authorList>
    </citation>
    <scope>NUCLEOTIDE SEQUENCE [LARGE SCALE GENOMIC DNA]</scope>
    <source>
        <strain evidence="2">CGMCC 1.12286</strain>
    </source>
</reference>
<keyword evidence="2" id="KW-1185">Reference proteome</keyword>
<dbReference type="EMBL" id="JBHUCX010000013">
    <property type="protein sequence ID" value="MFD1673897.1"/>
    <property type="molecule type" value="Genomic_DNA"/>
</dbReference>
<gene>
    <name evidence="1" type="ORF">ACFSB2_04140</name>
</gene>
<proteinExistence type="predicted"/>
<protein>
    <submittedName>
        <fullName evidence="1">Uncharacterized protein</fullName>
    </submittedName>
</protein>
<organism evidence="1 2">
    <name type="scientific">Alicyclobacillus fodiniaquatilis</name>
    <dbReference type="NCBI Taxonomy" id="1661150"/>
    <lineage>
        <taxon>Bacteria</taxon>
        <taxon>Bacillati</taxon>
        <taxon>Bacillota</taxon>
        <taxon>Bacilli</taxon>
        <taxon>Bacillales</taxon>
        <taxon>Alicyclobacillaceae</taxon>
        <taxon>Alicyclobacillus</taxon>
    </lineage>
</organism>
<evidence type="ECO:0000313" key="2">
    <source>
        <dbReference type="Proteomes" id="UP001597079"/>
    </source>
</evidence>
<accession>A0ABW4JFR7</accession>
<dbReference type="Proteomes" id="UP001597079">
    <property type="component" value="Unassembled WGS sequence"/>
</dbReference>
<name>A0ABW4JFR7_9BACL</name>
<evidence type="ECO:0000313" key="1">
    <source>
        <dbReference type="EMBL" id="MFD1673897.1"/>
    </source>
</evidence>
<comment type="caution">
    <text evidence="1">The sequence shown here is derived from an EMBL/GenBank/DDBJ whole genome shotgun (WGS) entry which is preliminary data.</text>
</comment>